<dbReference type="AlphaFoldDB" id="A0A9P4M9Z5"/>
<evidence type="ECO:0000313" key="3">
    <source>
        <dbReference type="Proteomes" id="UP000799772"/>
    </source>
</evidence>
<dbReference type="Pfam" id="PF12697">
    <property type="entry name" value="Abhydrolase_6"/>
    <property type="match status" value="1"/>
</dbReference>
<feature type="domain" description="AB hydrolase-1" evidence="1">
    <location>
        <begin position="11"/>
        <end position="237"/>
    </location>
</feature>
<gene>
    <name evidence="2" type="ORF">NA57DRAFT_72339</name>
</gene>
<dbReference type="InterPro" id="IPR000073">
    <property type="entry name" value="AB_hydrolase_1"/>
</dbReference>
<proteinExistence type="predicted"/>
<evidence type="ECO:0000313" key="2">
    <source>
        <dbReference type="EMBL" id="KAF2103363.1"/>
    </source>
</evidence>
<evidence type="ECO:0000259" key="1">
    <source>
        <dbReference type="Pfam" id="PF12697"/>
    </source>
</evidence>
<dbReference type="PANTHER" id="PTHR37017">
    <property type="entry name" value="AB HYDROLASE-1 DOMAIN-CONTAINING PROTEIN-RELATED"/>
    <property type="match status" value="1"/>
</dbReference>
<dbReference type="EMBL" id="ML978122">
    <property type="protein sequence ID" value="KAF2103363.1"/>
    <property type="molecule type" value="Genomic_DNA"/>
</dbReference>
<dbReference type="InterPro" id="IPR029058">
    <property type="entry name" value="AB_hydrolase_fold"/>
</dbReference>
<reference evidence="2" key="1">
    <citation type="journal article" date="2020" name="Stud. Mycol.">
        <title>101 Dothideomycetes genomes: a test case for predicting lifestyles and emergence of pathogens.</title>
        <authorList>
            <person name="Haridas S."/>
            <person name="Albert R."/>
            <person name="Binder M."/>
            <person name="Bloem J."/>
            <person name="Labutti K."/>
            <person name="Salamov A."/>
            <person name="Andreopoulos B."/>
            <person name="Baker S."/>
            <person name="Barry K."/>
            <person name="Bills G."/>
            <person name="Bluhm B."/>
            <person name="Cannon C."/>
            <person name="Castanera R."/>
            <person name="Culley D."/>
            <person name="Daum C."/>
            <person name="Ezra D."/>
            <person name="Gonzalez J."/>
            <person name="Henrissat B."/>
            <person name="Kuo A."/>
            <person name="Liang C."/>
            <person name="Lipzen A."/>
            <person name="Lutzoni F."/>
            <person name="Magnuson J."/>
            <person name="Mondo S."/>
            <person name="Nolan M."/>
            <person name="Ohm R."/>
            <person name="Pangilinan J."/>
            <person name="Park H.-J."/>
            <person name="Ramirez L."/>
            <person name="Alfaro M."/>
            <person name="Sun H."/>
            <person name="Tritt A."/>
            <person name="Yoshinaga Y."/>
            <person name="Zwiers L.-H."/>
            <person name="Turgeon B."/>
            <person name="Goodwin S."/>
            <person name="Spatafora J."/>
            <person name="Crous P."/>
            <person name="Grigoriev I."/>
        </authorList>
    </citation>
    <scope>NUCLEOTIDE SEQUENCE</scope>
    <source>
        <strain evidence="2">CBS 133067</strain>
    </source>
</reference>
<dbReference type="SUPFAM" id="SSF53474">
    <property type="entry name" value="alpha/beta-Hydrolases"/>
    <property type="match status" value="1"/>
</dbReference>
<name>A0A9P4M9Z5_9PEZI</name>
<keyword evidence="3" id="KW-1185">Reference proteome</keyword>
<dbReference type="Proteomes" id="UP000799772">
    <property type="component" value="Unassembled WGS sequence"/>
</dbReference>
<comment type="caution">
    <text evidence="2">The sequence shown here is derived from an EMBL/GenBank/DDBJ whole genome shotgun (WGS) entry which is preliminary data.</text>
</comment>
<dbReference type="PANTHER" id="PTHR37017:SF11">
    <property type="entry name" value="ESTERASE_LIPASE_THIOESTERASE DOMAIN-CONTAINING PROTEIN"/>
    <property type="match status" value="1"/>
</dbReference>
<organism evidence="2 3">
    <name type="scientific">Rhizodiscina lignyota</name>
    <dbReference type="NCBI Taxonomy" id="1504668"/>
    <lineage>
        <taxon>Eukaryota</taxon>
        <taxon>Fungi</taxon>
        <taxon>Dikarya</taxon>
        <taxon>Ascomycota</taxon>
        <taxon>Pezizomycotina</taxon>
        <taxon>Dothideomycetes</taxon>
        <taxon>Pleosporomycetidae</taxon>
        <taxon>Aulographales</taxon>
        <taxon>Rhizodiscinaceae</taxon>
        <taxon>Rhizodiscina</taxon>
    </lineage>
</organism>
<dbReference type="Gene3D" id="3.40.50.1820">
    <property type="entry name" value="alpha/beta hydrolase"/>
    <property type="match status" value="1"/>
</dbReference>
<dbReference type="OrthoDB" id="408373at2759"/>
<dbReference type="InterPro" id="IPR052897">
    <property type="entry name" value="Sec-Metab_Biosynth_Hydrolase"/>
</dbReference>
<sequence length="255" mass="27329">MASITSNKPIIIFVPGAWHIPWHYSAVMGLLIAAGYDAKSLELPSVGTGPPVQSFDADVAAVRALVLLEIEKGRDVIVVAHSYGGAPTSEALKGTGTKDREAKGRRGAVVGIVFMAAFVLRVGESVVDPNNEPAHFNRNGQPSFLLPDVAGKFYFDCDPEVARTFAAACKPFSFAASTSPISYAAWQDIPSWYIYPVLDKGLSTKAVEEDIGKYMKEIFKINAAHSPFASAPDAVVSIIRKVAGETIDLKPYLVS</sequence>
<accession>A0A9P4M9Z5</accession>
<protein>
    <submittedName>
        <fullName evidence="2">Alpha/beta-hydrolase</fullName>
    </submittedName>
</protein>